<dbReference type="Proteomes" id="UP001623330">
    <property type="component" value="Unassembled WGS sequence"/>
</dbReference>
<organism evidence="7 8">
    <name type="scientific">Nakaseomyces bracarensis</name>
    <dbReference type="NCBI Taxonomy" id="273131"/>
    <lineage>
        <taxon>Eukaryota</taxon>
        <taxon>Fungi</taxon>
        <taxon>Dikarya</taxon>
        <taxon>Ascomycota</taxon>
        <taxon>Saccharomycotina</taxon>
        <taxon>Saccharomycetes</taxon>
        <taxon>Saccharomycetales</taxon>
        <taxon>Saccharomycetaceae</taxon>
        <taxon>Nakaseomyces</taxon>
    </lineage>
</organism>
<feature type="transmembrane region" description="Helical" evidence="5">
    <location>
        <begin position="215"/>
        <end position="239"/>
    </location>
</feature>
<dbReference type="PANTHER" id="PTHR21324">
    <property type="entry name" value="FASTING-INDUCIBLE INTEGRAL MEMBRANE PROTEIN TM6P1-RELATED"/>
    <property type="match status" value="1"/>
</dbReference>
<accession>A0ABR4NQP6</accession>
<dbReference type="PANTHER" id="PTHR21324:SF2">
    <property type="entry name" value="EG:22E5.9 PROTEIN"/>
    <property type="match status" value="1"/>
</dbReference>
<dbReference type="InterPro" id="IPR050911">
    <property type="entry name" value="DRAM/TMEM150_Autophagy_Mod"/>
</dbReference>
<evidence type="ECO:0000313" key="8">
    <source>
        <dbReference type="Proteomes" id="UP001623330"/>
    </source>
</evidence>
<sequence length="322" mass="37595">MIGRPGNWFFILPWIAFIPWYGMLITMLICWAAQGHPIYWFMHEYQFPVYISDVGATNLRPLFISCAGWQGLGYVLSVASEYFQRSGRWPGFLRKNHDYTREEYHQTILDQKFLMPPYYTKHERNLIFAAVVIGGLGEVALLMCTIFSTALYHHVHLSMVGVFVVLMFFSICCQVAQYWMMGRQYALFHPLSKSTRNSTEGLKWYQIDGYKYNKFIISAICKVLWLVGAVVWAICFAAIKDNSKSSCFEWLLAFWFGVLFMIISCDFYLGGRYMHSKYFHQIEQINGFYKYDENSTECSDSNMEVVSTEEKLDDARSEMSSH</sequence>
<keyword evidence="4 5" id="KW-0472">Membrane</keyword>
<evidence type="ECO:0000259" key="6">
    <source>
        <dbReference type="Pfam" id="PF10277"/>
    </source>
</evidence>
<reference evidence="7 8" key="1">
    <citation type="submission" date="2024-05" db="EMBL/GenBank/DDBJ databases">
        <title>Long read based assembly of the Candida bracarensis genome reveals expanded adhesin content.</title>
        <authorList>
            <person name="Marcet-Houben M."/>
            <person name="Ksiezopolska E."/>
            <person name="Gabaldon T."/>
        </authorList>
    </citation>
    <scope>NUCLEOTIDE SEQUENCE [LARGE SCALE GENOMIC DNA]</scope>
    <source>
        <strain evidence="7 8">CBM6</strain>
    </source>
</reference>
<evidence type="ECO:0000256" key="3">
    <source>
        <dbReference type="ARBA" id="ARBA00022989"/>
    </source>
</evidence>
<comment type="subcellular location">
    <subcellularLocation>
        <location evidence="1">Endomembrane system</location>
        <topology evidence="1">Multi-pass membrane protein</topology>
    </subcellularLocation>
</comment>
<name>A0ABR4NQP6_9SACH</name>
<evidence type="ECO:0000256" key="1">
    <source>
        <dbReference type="ARBA" id="ARBA00004127"/>
    </source>
</evidence>
<gene>
    <name evidence="7" type="ORF">RNJ44_00977</name>
</gene>
<keyword evidence="8" id="KW-1185">Reference proteome</keyword>
<comment type="caution">
    <text evidence="7">The sequence shown here is derived from an EMBL/GenBank/DDBJ whole genome shotgun (WGS) entry which is preliminary data.</text>
</comment>
<feature type="transmembrane region" description="Helical" evidence="5">
    <location>
        <begin position="157"/>
        <end position="179"/>
    </location>
</feature>
<evidence type="ECO:0000256" key="4">
    <source>
        <dbReference type="ARBA" id="ARBA00023136"/>
    </source>
</evidence>
<proteinExistence type="predicted"/>
<feature type="domain" description="CWH43-like N-terminal" evidence="6">
    <location>
        <begin position="9"/>
        <end position="268"/>
    </location>
</feature>
<feature type="transmembrane region" description="Helical" evidence="5">
    <location>
        <begin position="12"/>
        <end position="33"/>
    </location>
</feature>
<evidence type="ECO:0000256" key="5">
    <source>
        <dbReference type="SAM" id="Phobius"/>
    </source>
</evidence>
<feature type="transmembrane region" description="Helical" evidence="5">
    <location>
        <begin position="251"/>
        <end position="269"/>
    </location>
</feature>
<feature type="transmembrane region" description="Helical" evidence="5">
    <location>
        <begin position="126"/>
        <end position="151"/>
    </location>
</feature>
<keyword evidence="2 5" id="KW-0812">Transmembrane</keyword>
<keyword evidence="3 5" id="KW-1133">Transmembrane helix</keyword>
<dbReference type="InterPro" id="IPR019402">
    <property type="entry name" value="CWH43_N"/>
</dbReference>
<evidence type="ECO:0000256" key="2">
    <source>
        <dbReference type="ARBA" id="ARBA00022692"/>
    </source>
</evidence>
<evidence type="ECO:0000313" key="7">
    <source>
        <dbReference type="EMBL" id="KAL3230528.1"/>
    </source>
</evidence>
<dbReference type="EMBL" id="JBEVYD010000009">
    <property type="protein sequence ID" value="KAL3230528.1"/>
    <property type="molecule type" value="Genomic_DNA"/>
</dbReference>
<dbReference type="Pfam" id="PF10277">
    <property type="entry name" value="Frag1"/>
    <property type="match status" value="1"/>
</dbReference>
<protein>
    <submittedName>
        <fullName evidence="7">Protein SFK1</fullName>
    </submittedName>
</protein>